<keyword evidence="2" id="KW-1185">Reference proteome</keyword>
<dbReference type="Proteomes" id="UP000322873">
    <property type="component" value="Unassembled WGS sequence"/>
</dbReference>
<reference evidence="1 2" key="1">
    <citation type="submission" date="2019-06" db="EMBL/GenBank/DDBJ databases">
        <title>Genome Sequence of the Brown Rot Fungal Pathogen Monilinia fructicola.</title>
        <authorList>
            <person name="De Miccolis Angelini R.M."/>
            <person name="Landi L."/>
            <person name="Abate D."/>
            <person name="Pollastro S."/>
            <person name="Romanazzi G."/>
            <person name="Faretra F."/>
        </authorList>
    </citation>
    <scope>NUCLEOTIDE SEQUENCE [LARGE SCALE GENOMIC DNA]</scope>
    <source>
        <strain evidence="1 2">Mfrc123</strain>
    </source>
</reference>
<organism evidence="1 2">
    <name type="scientific">Monilinia fructicola</name>
    <name type="common">Brown rot fungus</name>
    <name type="synonym">Ciboria fructicola</name>
    <dbReference type="NCBI Taxonomy" id="38448"/>
    <lineage>
        <taxon>Eukaryota</taxon>
        <taxon>Fungi</taxon>
        <taxon>Dikarya</taxon>
        <taxon>Ascomycota</taxon>
        <taxon>Pezizomycotina</taxon>
        <taxon>Leotiomycetes</taxon>
        <taxon>Helotiales</taxon>
        <taxon>Sclerotiniaceae</taxon>
        <taxon>Monilinia</taxon>
    </lineage>
</organism>
<proteinExistence type="predicted"/>
<dbReference type="AlphaFoldDB" id="A0A5M9JKP1"/>
<name>A0A5M9JKP1_MONFR</name>
<evidence type="ECO:0000313" key="2">
    <source>
        <dbReference type="Proteomes" id="UP000322873"/>
    </source>
</evidence>
<dbReference type="EMBL" id="VICG01000008">
    <property type="protein sequence ID" value="KAA8569297.1"/>
    <property type="molecule type" value="Genomic_DNA"/>
</dbReference>
<gene>
    <name evidence="1" type="ORF">EYC84_000955</name>
</gene>
<comment type="caution">
    <text evidence="1">The sequence shown here is derived from an EMBL/GenBank/DDBJ whole genome shotgun (WGS) entry which is preliminary data.</text>
</comment>
<protein>
    <submittedName>
        <fullName evidence="1">Uncharacterized protein</fullName>
    </submittedName>
</protein>
<accession>A0A5M9JKP1</accession>
<sequence>MLLLTFRRIKPLRLWDCVYMIFINSGVAKTGDWKKKPHVQLHECLTVELLNYTQVLIFPLPSNTLYKLASSLQSTQFVAPRAPISSASASFRPFNPRKAHFAPFTNSLSAS</sequence>
<evidence type="ECO:0000313" key="1">
    <source>
        <dbReference type="EMBL" id="KAA8569297.1"/>
    </source>
</evidence>